<dbReference type="GeneID" id="5486397"/>
<proteinExistence type="predicted"/>
<organism evidence="1 2">
    <name type="scientific">Sclerotinia sclerotiorum (strain ATCC 18683 / 1980 / Ss-1)</name>
    <name type="common">White mold</name>
    <name type="synonym">Whetzelinia sclerotiorum</name>
    <dbReference type="NCBI Taxonomy" id="665079"/>
    <lineage>
        <taxon>Eukaryota</taxon>
        <taxon>Fungi</taxon>
        <taxon>Dikarya</taxon>
        <taxon>Ascomycota</taxon>
        <taxon>Pezizomycotina</taxon>
        <taxon>Leotiomycetes</taxon>
        <taxon>Helotiales</taxon>
        <taxon>Sclerotiniaceae</taxon>
        <taxon>Sclerotinia</taxon>
    </lineage>
</organism>
<evidence type="ECO:0000313" key="1">
    <source>
        <dbReference type="EMBL" id="EDN92857.1"/>
    </source>
</evidence>
<gene>
    <name evidence="1" type="ORF">SS1G_08722</name>
</gene>
<dbReference type="Proteomes" id="UP000001312">
    <property type="component" value="Unassembled WGS sequence"/>
</dbReference>
<reference evidence="2" key="1">
    <citation type="journal article" date="2011" name="PLoS Genet.">
        <title>Genomic analysis of the necrotrophic fungal pathogens Sclerotinia sclerotiorum and Botrytis cinerea.</title>
        <authorList>
            <person name="Amselem J."/>
            <person name="Cuomo C.A."/>
            <person name="van Kan J.A."/>
            <person name="Viaud M."/>
            <person name="Benito E.P."/>
            <person name="Couloux A."/>
            <person name="Coutinho P.M."/>
            <person name="de Vries R.P."/>
            <person name="Dyer P.S."/>
            <person name="Fillinger S."/>
            <person name="Fournier E."/>
            <person name="Gout L."/>
            <person name="Hahn M."/>
            <person name="Kohn L."/>
            <person name="Lapalu N."/>
            <person name="Plummer K.M."/>
            <person name="Pradier J.M."/>
            <person name="Quevillon E."/>
            <person name="Sharon A."/>
            <person name="Simon A."/>
            <person name="ten Have A."/>
            <person name="Tudzynski B."/>
            <person name="Tudzynski P."/>
            <person name="Wincker P."/>
            <person name="Andrew M."/>
            <person name="Anthouard V."/>
            <person name="Beever R.E."/>
            <person name="Beffa R."/>
            <person name="Benoit I."/>
            <person name="Bouzid O."/>
            <person name="Brault B."/>
            <person name="Chen Z."/>
            <person name="Choquer M."/>
            <person name="Collemare J."/>
            <person name="Cotton P."/>
            <person name="Danchin E.G."/>
            <person name="Da Silva C."/>
            <person name="Gautier A."/>
            <person name="Giraud C."/>
            <person name="Giraud T."/>
            <person name="Gonzalez C."/>
            <person name="Grossetete S."/>
            <person name="Guldener U."/>
            <person name="Henrissat B."/>
            <person name="Howlett B.J."/>
            <person name="Kodira C."/>
            <person name="Kretschmer M."/>
            <person name="Lappartient A."/>
            <person name="Leroch M."/>
            <person name="Levis C."/>
            <person name="Mauceli E."/>
            <person name="Neuveglise C."/>
            <person name="Oeser B."/>
            <person name="Pearson M."/>
            <person name="Poulain J."/>
            <person name="Poussereau N."/>
            <person name="Quesneville H."/>
            <person name="Rascle C."/>
            <person name="Schumacher J."/>
            <person name="Segurens B."/>
            <person name="Sexton A."/>
            <person name="Silva E."/>
            <person name="Sirven C."/>
            <person name="Soanes D.M."/>
            <person name="Talbot N.J."/>
            <person name="Templeton M."/>
            <person name="Yandava C."/>
            <person name="Yarden O."/>
            <person name="Zeng Q."/>
            <person name="Rollins J.A."/>
            <person name="Lebrun M.H."/>
            <person name="Dickman M."/>
        </authorList>
    </citation>
    <scope>NUCLEOTIDE SEQUENCE [LARGE SCALE GENOMIC DNA]</scope>
    <source>
        <strain evidence="2">ATCC 18683 / 1980 / Ss-1</strain>
    </source>
</reference>
<sequence length="31" mass="3623">MEAHIAIEKVTTAKDQCNFIVEEYEPDYTYA</sequence>
<dbReference type="EMBL" id="CH476632">
    <property type="protein sequence ID" value="EDN92857.1"/>
    <property type="molecule type" value="Genomic_DNA"/>
</dbReference>
<dbReference type="KEGG" id="ssl:SS1G_08722"/>
<keyword evidence="2" id="KW-1185">Reference proteome</keyword>
<evidence type="ECO:0000313" key="2">
    <source>
        <dbReference type="Proteomes" id="UP000001312"/>
    </source>
</evidence>
<dbReference type="InParanoid" id="A7ETR5"/>
<dbReference type="AlphaFoldDB" id="A7ETR5"/>
<accession>A7ETR5</accession>
<dbReference type="RefSeq" id="XP_001589958.1">
    <property type="nucleotide sequence ID" value="XM_001589908.1"/>
</dbReference>
<protein>
    <submittedName>
        <fullName evidence="1">Uncharacterized protein</fullName>
    </submittedName>
</protein>
<name>A7ETR5_SCLS1</name>